<sequence>MGIFDFFKKKNNTQENSGTPVPAHEVPAEKIVEEVTEERVEVEAMPEIPVQKEEEKTVNNQFEKISTYKDYIVYSIALQLNGDFAPISAFEKESGEVEGFAYMITDPSYGLSAQQVIDMMEEKFENELKEGKIKSYAILYHSQFDNDDNHNLATTQEELKAITLSYHFNDFGKGKTAMPYIFENENISFKGFAEFSHEENNSIISNQLTEGKDYFTNREEIKSPEAMTDNGIKITKSNTHTLGNMWGGIFGYESIQNEEKYTQFLKEIMALCMMDDPNYEQDKLKYTDFKDVKFKVIPAGEFSTIYPEVKTDFSLDFETKEISEWENVNNIEAIVGGPARDTFGVWFFATDYAENKNRYLTESPLNVNISAIVFALDIHKKFDLPDGTSISEEFTTYMPSKELPNYACFDFIGELVDFRETELLDDGSVKGYILKLKLITNEEIEDFFTIDAFVSKENMRFDTLTKGMKLMGALQLQGKISG</sequence>
<accession>A0A3D9B317</accession>
<dbReference type="AlphaFoldDB" id="A0A3D9B317"/>
<comment type="caution">
    <text evidence="1">The sequence shown here is derived from an EMBL/GenBank/DDBJ whole genome shotgun (WGS) entry which is preliminary data.</text>
</comment>
<name>A0A3D9B317_9FLAO</name>
<keyword evidence="2" id="KW-1185">Reference proteome</keyword>
<dbReference type="EMBL" id="QNVV01000006">
    <property type="protein sequence ID" value="REC48031.1"/>
    <property type="molecule type" value="Genomic_DNA"/>
</dbReference>
<dbReference type="OrthoDB" id="1216843at2"/>
<dbReference type="RefSeq" id="WP_115927978.1">
    <property type="nucleotide sequence ID" value="NZ_QNVV01000006.1"/>
</dbReference>
<organism evidence="1 2">
    <name type="scientific">Chryseobacterium pennipullorum</name>
    <dbReference type="NCBI Taxonomy" id="2258963"/>
    <lineage>
        <taxon>Bacteria</taxon>
        <taxon>Pseudomonadati</taxon>
        <taxon>Bacteroidota</taxon>
        <taxon>Flavobacteriia</taxon>
        <taxon>Flavobacteriales</taxon>
        <taxon>Weeksellaceae</taxon>
        <taxon>Chryseobacterium group</taxon>
        <taxon>Chryseobacterium</taxon>
    </lineage>
</organism>
<proteinExistence type="predicted"/>
<evidence type="ECO:0000313" key="1">
    <source>
        <dbReference type="EMBL" id="REC48031.1"/>
    </source>
</evidence>
<gene>
    <name evidence="1" type="ORF">DRF67_09070</name>
</gene>
<reference evidence="1 2" key="1">
    <citation type="submission" date="2018-06" db="EMBL/GenBank/DDBJ databases">
        <title>Novel Chryseobacterium species.</title>
        <authorList>
            <person name="Newman J."/>
            <person name="Hugo C."/>
            <person name="Oosthuizen L."/>
            <person name="Charimba G."/>
        </authorList>
    </citation>
    <scope>NUCLEOTIDE SEQUENCE [LARGE SCALE GENOMIC DNA]</scope>
    <source>
        <strain evidence="1 2">7_F195</strain>
    </source>
</reference>
<evidence type="ECO:0000313" key="2">
    <source>
        <dbReference type="Proteomes" id="UP000256257"/>
    </source>
</evidence>
<dbReference type="Proteomes" id="UP000256257">
    <property type="component" value="Unassembled WGS sequence"/>
</dbReference>
<protein>
    <submittedName>
        <fullName evidence="1">Uncharacterized protein</fullName>
    </submittedName>
</protein>